<keyword evidence="4" id="KW-1185">Reference proteome</keyword>
<dbReference type="InterPro" id="IPR005064">
    <property type="entry name" value="BUG"/>
</dbReference>
<dbReference type="AlphaFoldDB" id="A0A1M6FMV1"/>
<evidence type="ECO:0000256" key="1">
    <source>
        <dbReference type="ARBA" id="ARBA00006987"/>
    </source>
</evidence>
<dbReference type="Gene3D" id="3.40.190.10">
    <property type="entry name" value="Periplasmic binding protein-like II"/>
    <property type="match status" value="1"/>
</dbReference>
<evidence type="ECO:0000313" key="4">
    <source>
        <dbReference type="Proteomes" id="UP000184387"/>
    </source>
</evidence>
<evidence type="ECO:0000256" key="2">
    <source>
        <dbReference type="SAM" id="SignalP"/>
    </source>
</evidence>
<name>A0A1M6FMV1_9PROT</name>
<proteinExistence type="inferred from homology"/>
<evidence type="ECO:0000313" key="3">
    <source>
        <dbReference type="EMBL" id="SHI98995.1"/>
    </source>
</evidence>
<dbReference type="PANTHER" id="PTHR42928:SF5">
    <property type="entry name" value="BLR1237 PROTEIN"/>
    <property type="match status" value="1"/>
</dbReference>
<organism evidence="3 4">
    <name type="scientific">Muricoccus roseus</name>
    <dbReference type="NCBI Taxonomy" id="198092"/>
    <lineage>
        <taxon>Bacteria</taxon>
        <taxon>Pseudomonadati</taxon>
        <taxon>Pseudomonadota</taxon>
        <taxon>Alphaproteobacteria</taxon>
        <taxon>Acetobacterales</taxon>
        <taxon>Roseomonadaceae</taxon>
        <taxon>Muricoccus</taxon>
    </lineage>
</organism>
<feature type="signal peptide" evidence="2">
    <location>
        <begin position="1"/>
        <end position="20"/>
    </location>
</feature>
<dbReference type="OrthoDB" id="7241989at2"/>
<dbReference type="EMBL" id="FQZF01000007">
    <property type="protein sequence ID" value="SHI98995.1"/>
    <property type="molecule type" value="Genomic_DNA"/>
</dbReference>
<protein>
    <submittedName>
        <fullName evidence="3">Tripartite-type tricarboxylate transporter, receptor component TctC</fullName>
    </submittedName>
</protein>
<dbReference type="CDD" id="cd07012">
    <property type="entry name" value="PBP2_Bug_TTT"/>
    <property type="match status" value="1"/>
</dbReference>
<dbReference type="PANTHER" id="PTHR42928">
    <property type="entry name" value="TRICARBOXYLATE-BINDING PROTEIN"/>
    <property type="match status" value="1"/>
</dbReference>
<dbReference type="STRING" id="198092.SAMN02745194_01508"/>
<dbReference type="InterPro" id="IPR042100">
    <property type="entry name" value="Bug_dom1"/>
</dbReference>
<sequence length="322" mass="33940">MPVTRRLFLAAPVLAAPALAQPAWPDRPVRLVVPYPPGGGLDALARALADRLTPVWRQAVTVDNRPGGATIPGTDAVAKAAPDGHVLLMTSDASVTANPHLHARLPHDPMKDLAPVSYLLDVHQMVLMHPDVAARDMAGLVAAARVRPGALNYGSYGPGSQPHLLFEALKAREGIDIAQVAYRGLTPAVLGTVSGEVQGTLAGVASAREFLATGQLRALAVGRPARLPQLPDVPTLIEAGYPEADPRTWFGLFAPARTPPALLARIQADVAAAMEDPMVRERHLTPNGYTVHAATPEASAALVAADFEAKRELVRLSNARVD</sequence>
<gene>
    <name evidence="3" type="ORF">SAMN02745194_01508</name>
</gene>
<dbReference type="Pfam" id="PF03401">
    <property type="entry name" value="TctC"/>
    <property type="match status" value="1"/>
</dbReference>
<dbReference type="PIRSF" id="PIRSF017082">
    <property type="entry name" value="YflP"/>
    <property type="match status" value="1"/>
</dbReference>
<accession>A0A1M6FMV1</accession>
<keyword evidence="2" id="KW-0732">Signal</keyword>
<reference evidence="3 4" key="1">
    <citation type="submission" date="2016-11" db="EMBL/GenBank/DDBJ databases">
        <authorList>
            <person name="Jaros S."/>
            <person name="Januszkiewicz K."/>
            <person name="Wedrychowicz H."/>
        </authorList>
    </citation>
    <scope>NUCLEOTIDE SEQUENCE [LARGE SCALE GENOMIC DNA]</scope>
    <source>
        <strain evidence="3 4">DSM 14916</strain>
    </source>
</reference>
<comment type="similarity">
    <text evidence="1">Belongs to the UPF0065 (bug) family.</text>
</comment>
<dbReference type="Gene3D" id="3.40.190.150">
    <property type="entry name" value="Bordetella uptake gene, domain 1"/>
    <property type="match status" value="1"/>
</dbReference>
<dbReference type="Proteomes" id="UP000184387">
    <property type="component" value="Unassembled WGS sequence"/>
</dbReference>
<dbReference type="SUPFAM" id="SSF53850">
    <property type="entry name" value="Periplasmic binding protein-like II"/>
    <property type="match status" value="1"/>
</dbReference>
<keyword evidence="3" id="KW-0675">Receptor</keyword>
<dbReference type="RefSeq" id="WP_073133205.1">
    <property type="nucleotide sequence ID" value="NZ_FQZF01000007.1"/>
</dbReference>
<feature type="chain" id="PRO_5012364413" evidence="2">
    <location>
        <begin position="21"/>
        <end position="322"/>
    </location>
</feature>